<keyword evidence="1" id="KW-0479">Metal-binding</keyword>
<dbReference type="GO" id="GO:0003677">
    <property type="term" value="F:DNA binding"/>
    <property type="evidence" value="ECO:0007669"/>
    <property type="project" value="InterPro"/>
</dbReference>
<proteinExistence type="predicted"/>
<accession>A0AAN7FY32</accession>
<organism evidence="7 8">
    <name type="scientific">Quercus rubra</name>
    <name type="common">Northern red oak</name>
    <name type="synonym">Quercus borealis</name>
    <dbReference type="NCBI Taxonomy" id="3512"/>
    <lineage>
        <taxon>Eukaryota</taxon>
        <taxon>Viridiplantae</taxon>
        <taxon>Streptophyta</taxon>
        <taxon>Embryophyta</taxon>
        <taxon>Tracheophyta</taxon>
        <taxon>Spermatophyta</taxon>
        <taxon>Magnoliopsida</taxon>
        <taxon>eudicotyledons</taxon>
        <taxon>Gunneridae</taxon>
        <taxon>Pentapetalae</taxon>
        <taxon>rosids</taxon>
        <taxon>fabids</taxon>
        <taxon>Fagales</taxon>
        <taxon>Fagaceae</taxon>
        <taxon>Quercus</taxon>
    </lineage>
</organism>
<feature type="domain" description="BED-type" evidence="6">
    <location>
        <begin position="16"/>
        <end position="76"/>
    </location>
</feature>
<evidence type="ECO:0000313" key="7">
    <source>
        <dbReference type="EMBL" id="KAK4602278.1"/>
    </source>
</evidence>
<evidence type="ECO:0000259" key="6">
    <source>
        <dbReference type="PROSITE" id="PS50808"/>
    </source>
</evidence>
<evidence type="ECO:0000313" key="8">
    <source>
        <dbReference type="Proteomes" id="UP001324115"/>
    </source>
</evidence>
<name>A0AAN7FY32_QUERU</name>
<dbReference type="Proteomes" id="UP001324115">
    <property type="component" value="Unassembled WGS sequence"/>
</dbReference>
<keyword evidence="2 4" id="KW-0863">Zinc-finger</keyword>
<protein>
    <recommendedName>
        <fullName evidence="6">BED-type domain-containing protein</fullName>
    </recommendedName>
</protein>
<reference evidence="7 8" key="1">
    <citation type="journal article" date="2023" name="G3 (Bethesda)">
        <title>A haplotype-resolved chromosome-scale genome for Quercus rubra L. provides insights into the genetics of adaptive traits for red oak species.</title>
        <authorList>
            <person name="Kapoor B."/>
            <person name="Jenkins J."/>
            <person name="Schmutz J."/>
            <person name="Zhebentyayeva T."/>
            <person name="Kuelheim C."/>
            <person name="Coggeshall M."/>
            <person name="Heim C."/>
            <person name="Lasky J.R."/>
            <person name="Leites L."/>
            <person name="Islam-Faridi N."/>
            <person name="Romero-Severson J."/>
            <person name="DeLeo V.L."/>
            <person name="Lucas S.M."/>
            <person name="Lazic D."/>
            <person name="Gailing O."/>
            <person name="Carlson J."/>
            <person name="Staton M."/>
        </authorList>
    </citation>
    <scope>NUCLEOTIDE SEQUENCE [LARGE SCALE GENOMIC DNA]</scope>
    <source>
        <strain evidence="7">Pseudo-F2</strain>
    </source>
</reference>
<feature type="region of interest" description="Disordered" evidence="5">
    <location>
        <begin position="116"/>
        <end position="145"/>
    </location>
</feature>
<comment type="caution">
    <text evidence="7">The sequence shown here is derived from an EMBL/GenBank/DDBJ whole genome shotgun (WGS) entry which is preliminary data.</text>
</comment>
<dbReference type="EMBL" id="JAXUIC010000002">
    <property type="protein sequence ID" value="KAK4602278.1"/>
    <property type="molecule type" value="Genomic_DNA"/>
</dbReference>
<dbReference type="PANTHER" id="PTHR32166:SF88">
    <property type="entry name" value="HAT TRANSPOSON SUPERFAMILY"/>
    <property type="match status" value="1"/>
</dbReference>
<dbReference type="GO" id="GO:0008270">
    <property type="term" value="F:zinc ion binding"/>
    <property type="evidence" value="ECO:0007669"/>
    <property type="project" value="UniProtKB-KW"/>
</dbReference>
<evidence type="ECO:0000256" key="3">
    <source>
        <dbReference type="ARBA" id="ARBA00022833"/>
    </source>
</evidence>
<dbReference type="SUPFAM" id="SSF53098">
    <property type="entry name" value="Ribonuclease H-like"/>
    <property type="match status" value="1"/>
</dbReference>
<evidence type="ECO:0000256" key="2">
    <source>
        <dbReference type="ARBA" id="ARBA00022771"/>
    </source>
</evidence>
<dbReference type="InterPro" id="IPR012337">
    <property type="entry name" value="RNaseH-like_sf"/>
</dbReference>
<dbReference type="PANTHER" id="PTHR32166">
    <property type="entry name" value="OSJNBA0013A04.12 PROTEIN"/>
    <property type="match status" value="1"/>
</dbReference>
<sequence>MSTELQGFNYYQGKAPQNPTAWGHCKHLELDTNGRGQSMCLYCNKVFKGGGINRFKKHLAGIRGETESCKKVPTDVCFQMKSQQEYKEHNQYGPGLGDQGEQIYVDDDDIQEITRSFMPPPSSIGKGKGISSRGSLGQGKHTLAERKGKAPGGIGGYFMPRTTPGAQPTLTIKRCDFAISNWMIDACIAFNAVSSNYKGPGFYALRGCLLAKNIEEVKNFVDSYRVTWKETGCTIMADGWTDRCRRTLINFLVYCPRGIVTDNAANYVAARRFLEQEFRTLHWSPCTAHCLNLMLQNIGKLDEVNDVVLHAAEITKYIYNHCYALHLMRKNTGEREILRPAPTRFATNFIALQSILAQKDALRAMVTSREWTISAYAKESKGKKIFIVQVTEPLVRVLRIVDSDDRPAIGYLYAAMHKARQEIIRRKLYKNLHATGYWLNPSNQFSVTEMAKHKQTISWLLDVIERYSYGNSTLQSKLTSEMKLFRNAEGDFGRKSAVIDREVIKKKKKRNRLEHQRLNDLVYVHYNIRLQQTNYFKRRNCDPINFEAFHENANWVLEDEPTNLTMEELETFQNELAACTIQDNENDIDNLNLEELVEDDDNDDGDPNN</sequence>
<keyword evidence="8" id="KW-1185">Reference proteome</keyword>
<gene>
    <name evidence="7" type="ORF">RGQ29_011359</name>
</gene>
<dbReference type="Pfam" id="PF04937">
    <property type="entry name" value="DUF659"/>
    <property type="match status" value="1"/>
</dbReference>
<feature type="compositionally biased region" description="Low complexity" evidence="5">
    <location>
        <begin position="123"/>
        <end position="135"/>
    </location>
</feature>
<dbReference type="AlphaFoldDB" id="A0AAN7FY32"/>
<dbReference type="InterPro" id="IPR003656">
    <property type="entry name" value="Znf_BED"/>
</dbReference>
<keyword evidence="3" id="KW-0862">Zinc</keyword>
<dbReference type="InterPro" id="IPR007021">
    <property type="entry name" value="DUF659"/>
</dbReference>
<evidence type="ECO:0000256" key="1">
    <source>
        <dbReference type="ARBA" id="ARBA00022723"/>
    </source>
</evidence>
<dbReference type="PROSITE" id="PS50808">
    <property type="entry name" value="ZF_BED"/>
    <property type="match status" value="1"/>
</dbReference>
<evidence type="ECO:0000256" key="5">
    <source>
        <dbReference type="SAM" id="MobiDB-lite"/>
    </source>
</evidence>
<evidence type="ECO:0000256" key="4">
    <source>
        <dbReference type="PROSITE-ProRule" id="PRU00027"/>
    </source>
</evidence>